<keyword evidence="2" id="KW-1185">Reference proteome</keyword>
<evidence type="ECO:0000313" key="1">
    <source>
        <dbReference type="EMBL" id="ACY90201.1"/>
    </source>
</evidence>
<reference evidence="1 2" key="1">
    <citation type="journal article" date="2010" name="J. Bacteriol.">
        <title>Short-term signatures of evolutionary change in the Salmonella enterica serovar typhimurium 14028 genome.</title>
        <authorList>
            <person name="Jarvik T."/>
            <person name="Smillie C."/>
            <person name="Groisman E.A."/>
            <person name="Ochman H."/>
        </authorList>
    </citation>
    <scope>NUCLEOTIDE SEQUENCE [LARGE SCALE GENOMIC DNA]</scope>
    <source>
        <strain evidence="2">14028s / SGSC 2262</strain>
    </source>
</reference>
<organism evidence="1 2">
    <name type="scientific">Salmonella typhimurium (strain 14028s / SGSC 2262)</name>
    <dbReference type="NCBI Taxonomy" id="588858"/>
    <lineage>
        <taxon>Bacteria</taxon>
        <taxon>Pseudomonadati</taxon>
        <taxon>Pseudomonadota</taxon>
        <taxon>Gammaproteobacteria</taxon>
        <taxon>Enterobacterales</taxon>
        <taxon>Enterobacteriaceae</taxon>
        <taxon>Salmonella</taxon>
    </lineage>
</organism>
<dbReference type="HOGENOM" id="CLU_3316743_0_0_6"/>
<sequence>MSTGFRYFERQEGGKRVRNLAVTHFSSQSLAADKKQRGY</sequence>
<protein>
    <submittedName>
        <fullName evidence="1">Uncharacterized protein</fullName>
    </submittedName>
</protein>
<dbReference type="KEGG" id="seo:STM14_3798"/>
<accession>A0A0F6B6Q4</accession>
<gene>
    <name evidence="1" type="ordered locus">STM14_3798</name>
</gene>
<dbReference type="EMBL" id="CP001363">
    <property type="protein sequence ID" value="ACY90201.1"/>
    <property type="molecule type" value="Genomic_DNA"/>
</dbReference>
<evidence type="ECO:0000313" key="2">
    <source>
        <dbReference type="Proteomes" id="UP000002695"/>
    </source>
</evidence>
<dbReference type="AlphaFoldDB" id="A0A0F6B6Q4"/>
<name>A0A0F6B6Q4_SALT1</name>
<dbReference type="Proteomes" id="UP000002695">
    <property type="component" value="Chromosome"/>
</dbReference>
<proteinExistence type="predicted"/>